<proteinExistence type="predicted"/>
<dbReference type="EMBL" id="JBHFFA010000001">
    <property type="protein sequence ID" value="KAL2653901.1"/>
    <property type="molecule type" value="Genomic_DNA"/>
</dbReference>
<evidence type="ECO:0000256" key="1">
    <source>
        <dbReference type="SAM" id="SignalP"/>
    </source>
</evidence>
<organism evidence="2 3">
    <name type="scientific">Riccia fluitans</name>
    <dbReference type="NCBI Taxonomy" id="41844"/>
    <lineage>
        <taxon>Eukaryota</taxon>
        <taxon>Viridiplantae</taxon>
        <taxon>Streptophyta</taxon>
        <taxon>Embryophyta</taxon>
        <taxon>Marchantiophyta</taxon>
        <taxon>Marchantiopsida</taxon>
        <taxon>Marchantiidae</taxon>
        <taxon>Marchantiales</taxon>
        <taxon>Ricciaceae</taxon>
        <taxon>Riccia</taxon>
    </lineage>
</organism>
<dbReference type="Proteomes" id="UP001605036">
    <property type="component" value="Unassembled WGS sequence"/>
</dbReference>
<keyword evidence="1" id="KW-0732">Signal</keyword>
<gene>
    <name evidence="2" type="ORF">R1flu_022029</name>
</gene>
<feature type="chain" id="PRO_5044863140" evidence="1">
    <location>
        <begin position="28"/>
        <end position="510"/>
    </location>
</feature>
<accession>A0ABD1ZSL8</accession>
<evidence type="ECO:0000313" key="3">
    <source>
        <dbReference type="Proteomes" id="UP001605036"/>
    </source>
</evidence>
<protein>
    <submittedName>
        <fullName evidence="2">Uncharacterized protein</fullName>
    </submittedName>
</protein>
<evidence type="ECO:0000313" key="2">
    <source>
        <dbReference type="EMBL" id="KAL2653901.1"/>
    </source>
</evidence>
<comment type="caution">
    <text evidence="2">The sequence shown here is derived from an EMBL/GenBank/DDBJ whole genome shotgun (WGS) entry which is preliminary data.</text>
</comment>
<dbReference type="AlphaFoldDB" id="A0ABD1ZSL8"/>
<keyword evidence="3" id="KW-1185">Reference proteome</keyword>
<dbReference type="InterPro" id="IPR029058">
    <property type="entry name" value="AB_hydrolase_fold"/>
</dbReference>
<feature type="signal peptide" evidence="1">
    <location>
        <begin position="1"/>
        <end position="27"/>
    </location>
</feature>
<name>A0ABD1ZSL8_9MARC</name>
<reference evidence="2 3" key="1">
    <citation type="submission" date="2024-09" db="EMBL/GenBank/DDBJ databases">
        <title>Chromosome-scale assembly of Riccia fluitans.</title>
        <authorList>
            <person name="Paukszto L."/>
            <person name="Sawicki J."/>
            <person name="Karawczyk K."/>
            <person name="Piernik-Szablinska J."/>
            <person name="Szczecinska M."/>
            <person name="Mazdziarz M."/>
        </authorList>
    </citation>
    <scope>NUCLEOTIDE SEQUENCE [LARGE SCALE GENOMIC DNA]</scope>
    <source>
        <strain evidence="2">Rf_01</strain>
        <tissue evidence="2">Aerial parts of the thallus</tissue>
    </source>
</reference>
<sequence>MTTKIMMKDFPVHSFFILWLLISCCSSKLQPLSFGSELCLEAANCGTSEQVDQLQVPAASSFLYSQILEPKREDGIDVLFYFVCGAFIEPERYLSFLTTLQAKDQALRLWIAIMKSPPSLDSQLMDSSVDEALAKVQNLGFPNNGSLFMGGHSIGAIAAGEVASKRALGLILIGASRRVGNDLLQYPLPVLTIIGERDGQMGYPSAALDTFQIANVEAEYKAEHTYYYKPVVTIPGMNHAQCYDGENPNFTRGDLVAETTVEQAHSETAIAIAAFLTIINTGIASKSVLSLQSRAVLEGKVDVNRMKKLIFGKALGTESYGAKEMQVQVAEGSSLTVQNVTVVHHDLIDNFNYSRPVVIGGRIVVPIYTQPLPRSSNTLYNLWVKFRSREAVLENYDVISDSKYADPVSTARQFNEKTFRKALHLASDEDKKKYLEEGLQIRFVEDLVLESSHKWDESDVVISPSVEDDRLYECRSPVYQSGEGLSMKLISIGRAMNWIYEDSFRLYQKY</sequence>
<dbReference type="SUPFAM" id="SSF53474">
    <property type="entry name" value="alpha/beta-Hydrolases"/>
    <property type="match status" value="1"/>
</dbReference>
<dbReference type="PROSITE" id="PS51257">
    <property type="entry name" value="PROKAR_LIPOPROTEIN"/>
    <property type="match status" value="1"/>
</dbReference>
<dbReference type="Gene3D" id="3.40.50.1820">
    <property type="entry name" value="alpha/beta hydrolase"/>
    <property type="match status" value="1"/>
</dbReference>